<dbReference type="PANTHER" id="PTHR43537">
    <property type="entry name" value="TRANSCRIPTIONAL REGULATOR, GNTR FAMILY"/>
    <property type="match status" value="1"/>
</dbReference>
<feature type="domain" description="HTH gntR-type" evidence="4">
    <location>
        <begin position="1"/>
        <end position="68"/>
    </location>
</feature>
<keyword evidence="1" id="KW-0805">Transcription regulation</keyword>
<dbReference type="InterPro" id="IPR008920">
    <property type="entry name" value="TF_FadR/GntR_C"/>
</dbReference>
<dbReference type="CDD" id="cd07377">
    <property type="entry name" value="WHTH_GntR"/>
    <property type="match status" value="1"/>
</dbReference>
<dbReference type="PANTHER" id="PTHR43537:SF24">
    <property type="entry name" value="GLUCONATE OPERON TRANSCRIPTIONAL REPRESSOR"/>
    <property type="match status" value="1"/>
</dbReference>
<evidence type="ECO:0000256" key="3">
    <source>
        <dbReference type="ARBA" id="ARBA00023163"/>
    </source>
</evidence>
<dbReference type="EMBL" id="WOGT01000002">
    <property type="protein sequence ID" value="MUN54582.1"/>
    <property type="molecule type" value="Genomic_DNA"/>
</dbReference>
<keyword evidence="3" id="KW-0804">Transcription</keyword>
<dbReference type="SUPFAM" id="SSF46785">
    <property type="entry name" value="Winged helix' DNA-binding domain"/>
    <property type="match status" value="1"/>
</dbReference>
<keyword evidence="2" id="KW-0238">DNA-binding</keyword>
<protein>
    <submittedName>
        <fullName evidence="5">FCD domain-containing protein</fullName>
    </submittedName>
</protein>
<dbReference type="InterPro" id="IPR011711">
    <property type="entry name" value="GntR_C"/>
</dbReference>
<dbReference type="SUPFAM" id="SSF48008">
    <property type="entry name" value="GntR ligand-binding domain-like"/>
    <property type="match status" value="1"/>
</dbReference>
<dbReference type="InterPro" id="IPR036388">
    <property type="entry name" value="WH-like_DNA-bd_sf"/>
</dbReference>
<dbReference type="Proteomes" id="UP000462152">
    <property type="component" value="Unassembled WGS sequence"/>
</dbReference>
<dbReference type="Pfam" id="PF00392">
    <property type="entry name" value="GntR"/>
    <property type="match status" value="1"/>
</dbReference>
<evidence type="ECO:0000256" key="1">
    <source>
        <dbReference type="ARBA" id="ARBA00023015"/>
    </source>
</evidence>
<evidence type="ECO:0000259" key="4">
    <source>
        <dbReference type="PROSITE" id="PS50949"/>
    </source>
</evidence>
<dbReference type="InterPro" id="IPR000524">
    <property type="entry name" value="Tscrpt_reg_HTH_GntR"/>
</dbReference>
<evidence type="ECO:0000313" key="6">
    <source>
        <dbReference type="Proteomes" id="UP000462152"/>
    </source>
</evidence>
<dbReference type="Gene3D" id="1.10.10.10">
    <property type="entry name" value="Winged helix-like DNA-binding domain superfamily/Winged helix DNA-binding domain"/>
    <property type="match status" value="1"/>
</dbReference>
<organism evidence="5 6">
    <name type="scientific">Rothia koreensis</name>
    <dbReference type="NCBI Taxonomy" id="592378"/>
    <lineage>
        <taxon>Bacteria</taxon>
        <taxon>Bacillati</taxon>
        <taxon>Actinomycetota</taxon>
        <taxon>Actinomycetes</taxon>
        <taxon>Micrococcales</taxon>
        <taxon>Micrococcaceae</taxon>
        <taxon>Rothia</taxon>
    </lineage>
</organism>
<sequence>MRASERAYQTLRTDIIEWHLEPGTTVSEVEQAQRLGVSRTPVREAFSRLMSEGLVEPGPGRGVVVTPVSVTNVKAMFELRIALETQAAALAALKGRSETFEQLAARLDEAATFLDDDDADRSSYYLLVEEMDTEIDLAAQNTYLTQAQRQLRTHLGRVRKLSKGNENRLMAAAHEHAAISRAIGAGDVELAQAAVRIHLSNALQAILDAVPELHHHEDDRIDAA</sequence>
<dbReference type="SMART" id="SM00345">
    <property type="entry name" value="HTH_GNTR"/>
    <property type="match status" value="1"/>
</dbReference>
<dbReference type="SMART" id="SM00895">
    <property type="entry name" value="FCD"/>
    <property type="match status" value="1"/>
</dbReference>
<dbReference type="RefSeq" id="WP_129315384.1">
    <property type="nucleotide sequence ID" value="NZ_NOIQ01000006.1"/>
</dbReference>
<dbReference type="GO" id="GO:0003677">
    <property type="term" value="F:DNA binding"/>
    <property type="evidence" value="ECO:0007669"/>
    <property type="project" value="UniProtKB-KW"/>
</dbReference>
<accession>A0A7K1LI11</accession>
<reference evidence="5 6" key="1">
    <citation type="submission" date="2019-12" db="EMBL/GenBank/DDBJ databases">
        <authorList>
            <person name="Li J."/>
            <person name="Shi Y."/>
            <person name="Xu G."/>
            <person name="Xiao D."/>
            <person name="Ran X."/>
        </authorList>
    </citation>
    <scope>NUCLEOTIDE SEQUENCE [LARGE SCALE GENOMIC DNA]</scope>
    <source>
        <strain evidence="5 6">JCM 15915</strain>
    </source>
</reference>
<keyword evidence="6" id="KW-1185">Reference proteome</keyword>
<comment type="caution">
    <text evidence="5">The sequence shown here is derived from an EMBL/GenBank/DDBJ whole genome shotgun (WGS) entry which is preliminary data.</text>
</comment>
<proteinExistence type="predicted"/>
<dbReference type="AlphaFoldDB" id="A0A7K1LI11"/>
<dbReference type="OrthoDB" id="8680240at2"/>
<evidence type="ECO:0000313" key="5">
    <source>
        <dbReference type="EMBL" id="MUN54582.1"/>
    </source>
</evidence>
<dbReference type="PRINTS" id="PR00035">
    <property type="entry name" value="HTHGNTR"/>
</dbReference>
<dbReference type="Pfam" id="PF07729">
    <property type="entry name" value="FCD"/>
    <property type="match status" value="1"/>
</dbReference>
<evidence type="ECO:0000256" key="2">
    <source>
        <dbReference type="ARBA" id="ARBA00023125"/>
    </source>
</evidence>
<dbReference type="Gene3D" id="1.20.120.530">
    <property type="entry name" value="GntR ligand-binding domain-like"/>
    <property type="match status" value="1"/>
</dbReference>
<name>A0A7K1LI11_9MICC</name>
<dbReference type="GO" id="GO:0003700">
    <property type="term" value="F:DNA-binding transcription factor activity"/>
    <property type="evidence" value="ECO:0007669"/>
    <property type="project" value="InterPro"/>
</dbReference>
<dbReference type="PROSITE" id="PS50949">
    <property type="entry name" value="HTH_GNTR"/>
    <property type="match status" value="1"/>
</dbReference>
<gene>
    <name evidence="5" type="ORF">GMA10_05050</name>
</gene>
<dbReference type="InterPro" id="IPR036390">
    <property type="entry name" value="WH_DNA-bd_sf"/>
</dbReference>